<reference evidence="10 11" key="1">
    <citation type="journal article" date="2022" name="Genome Biol. Evol.">
        <title>Host diet, physiology and behaviors set the stage for Lachnospiraceae cladogenesis.</title>
        <authorList>
            <person name="Vera-Ponce De Leon A."/>
            <person name="Schneider M."/>
            <person name="Jahnes B.C."/>
            <person name="Sadowski V."/>
            <person name="Camuy-Velez L.A."/>
            <person name="Duan J."/>
            <person name="Sabree Z.L."/>
        </authorList>
    </citation>
    <scope>NUCLEOTIDE SEQUENCE [LARGE SCALE GENOMIC DNA]</scope>
    <source>
        <strain evidence="10 11">PAL113</strain>
    </source>
</reference>
<accession>A0ABT1EBY7</accession>
<evidence type="ECO:0000259" key="9">
    <source>
        <dbReference type="PROSITE" id="PS50929"/>
    </source>
</evidence>
<keyword evidence="3" id="KW-0547">Nucleotide-binding</keyword>
<dbReference type="CDD" id="cd07346">
    <property type="entry name" value="ABC_6TM_exporters"/>
    <property type="match status" value="1"/>
</dbReference>
<dbReference type="Pfam" id="PF00005">
    <property type="entry name" value="ABC_tran"/>
    <property type="match status" value="1"/>
</dbReference>
<keyword evidence="6 7" id="KW-0472">Membrane</keyword>
<dbReference type="PROSITE" id="PS50893">
    <property type="entry name" value="ABC_TRANSPORTER_2"/>
    <property type="match status" value="1"/>
</dbReference>
<dbReference type="InterPro" id="IPR027417">
    <property type="entry name" value="P-loop_NTPase"/>
</dbReference>
<evidence type="ECO:0000256" key="3">
    <source>
        <dbReference type="ARBA" id="ARBA00022741"/>
    </source>
</evidence>
<dbReference type="PROSITE" id="PS00211">
    <property type="entry name" value="ABC_TRANSPORTER_1"/>
    <property type="match status" value="1"/>
</dbReference>
<dbReference type="InterPro" id="IPR017871">
    <property type="entry name" value="ABC_transporter-like_CS"/>
</dbReference>
<feature type="transmembrane region" description="Helical" evidence="7">
    <location>
        <begin position="250"/>
        <end position="283"/>
    </location>
</feature>
<keyword evidence="4 10" id="KW-0067">ATP-binding</keyword>
<dbReference type="SUPFAM" id="SSF90123">
    <property type="entry name" value="ABC transporter transmembrane region"/>
    <property type="match status" value="1"/>
</dbReference>
<evidence type="ECO:0000313" key="10">
    <source>
        <dbReference type="EMBL" id="MCP1103354.1"/>
    </source>
</evidence>
<dbReference type="Gene3D" id="1.20.1560.10">
    <property type="entry name" value="ABC transporter type 1, transmembrane domain"/>
    <property type="match status" value="1"/>
</dbReference>
<proteinExistence type="predicted"/>
<dbReference type="GO" id="GO:0005524">
    <property type="term" value="F:ATP binding"/>
    <property type="evidence" value="ECO:0007669"/>
    <property type="project" value="UniProtKB-KW"/>
</dbReference>
<organism evidence="10 11">
    <name type="scientific">Aequitasia blattaphilus</name>
    <dbReference type="NCBI Taxonomy" id="2949332"/>
    <lineage>
        <taxon>Bacteria</taxon>
        <taxon>Bacillati</taxon>
        <taxon>Bacillota</taxon>
        <taxon>Clostridia</taxon>
        <taxon>Lachnospirales</taxon>
        <taxon>Lachnospiraceae</taxon>
        <taxon>Aequitasia</taxon>
    </lineage>
</organism>
<dbReference type="Pfam" id="PF00664">
    <property type="entry name" value="ABC_membrane"/>
    <property type="match status" value="1"/>
</dbReference>
<dbReference type="CDD" id="cd03228">
    <property type="entry name" value="ABCC_MRP_Like"/>
    <property type="match status" value="1"/>
</dbReference>
<dbReference type="PANTHER" id="PTHR43394">
    <property type="entry name" value="ATP-DEPENDENT PERMEASE MDL1, MITOCHONDRIAL"/>
    <property type="match status" value="1"/>
</dbReference>
<protein>
    <submittedName>
        <fullName evidence="10">ABC transporter ATP-binding protein/permease</fullName>
    </submittedName>
</protein>
<name>A0ABT1EBY7_9FIRM</name>
<evidence type="ECO:0000256" key="2">
    <source>
        <dbReference type="ARBA" id="ARBA00022692"/>
    </source>
</evidence>
<dbReference type="SMART" id="SM00382">
    <property type="entry name" value="AAA"/>
    <property type="match status" value="1"/>
</dbReference>
<dbReference type="Gene3D" id="3.40.50.300">
    <property type="entry name" value="P-loop containing nucleotide triphosphate hydrolases"/>
    <property type="match status" value="1"/>
</dbReference>
<keyword evidence="5 7" id="KW-1133">Transmembrane helix</keyword>
<dbReference type="InterPro" id="IPR039421">
    <property type="entry name" value="Type_1_exporter"/>
</dbReference>
<dbReference type="InterPro" id="IPR011527">
    <property type="entry name" value="ABC1_TM_dom"/>
</dbReference>
<feature type="transmembrane region" description="Helical" evidence="7">
    <location>
        <begin position="57"/>
        <end position="77"/>
    </location>
</feature>
<dbReference type="SUPFAM" id="SSF52540">
    <property type="entry name" value="P-loop containing nucleoside triphosphate hydrolases"/>
    <property type="match status" value="1"/>
</dbReference>
<evidence type="ECO:0000259" key="8">
    <source>
        <dbReference type="PROSITE" id="PS50893"/>
    </source>
</evidence>
<evidence type="ECO:0000256" key="7">
    <source>
        <dbReference type="SAM" id="Phobius"/>
    </source>
</evidence>
<comment type="subcellular location">
    <subcellularLocation>
        <location evidence="1">Cell membrane</location>
        <topology evidence="1">Multi-pass membrane protein</topology>
    </subcellularLocation>
</comment>
<dbReference type="InterPro" id="IPR003439">
    <property type="entry name" value="ABC_transporter-like_ATP-bd"/>
</dbReference>
<feature type="domain" description="ABC transmembrane type-1" evidence="9">
    <location>
        <begin position="21"/>
        <end position="303"/>
    </location>
</feature>
<evidence type="ECO:0000256" key="6">
    <source>
        <dbReference type="ARBA" id="ARBA00023136"/>
    </source>
</evidence>
<feature type="transmembrane region" description="Helical" evidence="7">
    <location>
        <begin position="143"/>
        <end position="173"/>
    </location>
</feature>
<dbReference type="PROSITE" id="PS50929">
    <property type="entry name" value="ABC_TM1F"/>
    <property type="match status" value="1"/>
</dbReference>
<keyword evidence="2 7" id="KW-0812">Transmembrane</keyword>
<feature type="transmembrane region" description="Helical" evidence="7">
    <location>
        <begin position="20"/>
        <end position="45"/>
    </location>
</feature>
<evidence type="ECO:0000256" key="4">
    <source>
        <dbReference type="ARBA" id="ARBA00022840"/>
    </source>
</evidence>
<dbReference type="InterPro" id="IPR003593">
    <property type="entry name" value="AAA+_ATPase"/>
</dbReference>
<feature type="domain" description="ABC transporter" evidence="8">
    <location>
        <begin position="335"/>
        <end position="557"/>
    </location>
</feature>
<evidence type="ECO:0000256" key="5">
    <source>
        <dbReference type="ARBA" id="ARBA00022989"/>
    </source>
</evidence>
<evidence type="ECO:0000256" key="1">
    <source>
        <dbReference type="ARBA" id="ARBA00004651"/>
    </source>
</evidence>
<dbReference type="PANTHER" id="PTHR43394:SF1">
    <property type="entry name" value="ATP-BINDING CASSETTE SUB-FAMILY B MEMBER 10, MITOCHONDRIAL"/>
    <property type="match status" value="1"/>
</dbReference>
<sequence length="558" mass="64048">MSKVYRLFLKKYILMEKKYFVLVCLVTVLQSMVTMCIPLTCRTLLDNAFPNKNTKLFVQMVVIMLLCYFFVAGLNVAKDYLLAKIAEGLSYRLRTELNNKISVMKYSYFDENSLSDILSKYNKEVDTIKENCGYMLIKSLSNIVTFIMASIMILSMDWRVMVISVVLLVFYIMNNKFWGVKVKDLAEKSMKWNEKALSSLAENYTNVLITKIYSAYEYVNQKFKEIYSSQYRNQIKLEVVYSVNINSGGLLIYLLAAFIWLLGGFSVISGQLTVGAITALINYQGMLVSPMSFFAEFNNSYQSTVIAMKRLYSVLAYEEEEEKGIQIEEDKISSIRFNDVDFEYIKGSSVLEKINVELKQGEVAAFIGGSGCGKSSMVKMILRLYDPKEGEILINNQKINDLSVKTLRDRIAFVAQESLFYEGSIIENINIGNKRNHAKQIEYSKLLDLYEEIDNLPDKWNTVLNSGTSNLSGGQKKRLDVLRALLKESDILIFDESTASIDVERRKLLFQLVDKIKKDKIVVFITHNIEECKFFDNIYAVKNKTVQQVNLENVIEAY</sequence>
<keyword evidence="11" id="KW-1185">Reference proteome</keyword>
<dbReference type="RefSeq" id="WP_262067128.1">
    <property type="nucleotide sequence ID" value="NZ_JAMXOD010000023.1"/>
</dbReference>
<dbReference type="EMBL" id="JAMZFW010000023">
    <property type="protein sequence ID" value="MCP1103354.1"/>
    <property type="molecule type" value="Genomic_DNA"/>
</dbReference>
<dbReference type="Proteomes" id="UP001523566">
    <property type="component" value="Unassembled WGS sequence"/>
</dbReference>
<dbReference type="InterPro" id="IPR036640">
    <property type="entry name" value="ABC1_TM_sf"/>
</dbReference>
<comment type="caution">
    <text evidence="10">The sequence shown here is derived from an EMBL/GenBank/DDBJ whole genome shotgun (WGS) entry which is preliminary data.</text>
</comment>
<gene>
    <name evidence="10" type="ORF">NK125_13155</name>
</gene>
<evidence type="ECO:0000313" key="11">
    <source>
        <dbReference type="Proteomes" id="UP001523566"/>
    </source>
</evidence>